<dbReference type="GO" id="GO:0003796">
    <property type="term" value="F:lysozyme activity"/>
    <property type="evidence" value="ECO:0007669"/>
    <property type="project" value="InterPro"/>
</dbReference>
<dbReference type="GO" id="GO:0042742">
    <property type="term" value="P:defense response to bacterium"/>
    <property type="evidence" value="ECO:0007669"/>
    <property type="project" value="UniProtKB-KW"/>
</dbReference>
<dbReference type="Pfam" id="PF16754">
    <property type="entry name" value="Pesticin"/>
    <property type="match status" value="1"/>
</dbReference>
<evidence type="ECO:0000259" key="3">
    <source>
        <dbReference type="Pfam" id="PF16754"/>
    </source>
</evidence>
<dbReference type="InterPro" id="IPR031922">
    <property type="entry name" value="Pesticin_C"/>
</dbReference>
<accession>A0A2S9E8L3</accession>
<dbReference type="AlphaFoldDB" id="A0A2S9E8L3"/>
<dbReference type="EMBL" id="PCQL01000047">
    <property type="protein sequence ID" value="PRC11180.1"/>
    <property type="molecule type" value="Genomic_DNA"/>
</dbReference>
<name>A0A2S9E8L3_9PSED</name>
<dbReference type="RefSeq" id="WP_105699573.1">
    <property type="nucleotide sequence ID" value="NZ_CP159260.1"/>
</dbReference>
<dbReference type="Proteomes" id="UP000238045">
    <property type="component" value="Unassembled WGS sequence"/>
</dbReference>
<dbReference type="InterPro" id="IPR023347">
    <property type="entry name" value="Lysozyme_dom_sf"/>
</dbReference>
<dbReference type="CDD" id="cd16902">
    <property type="entry name" value="pesticin_lyz"/>
    <property type="match status" value="1"/>
</dbReference>
<keyword evidence="5" id="KW-1185">Reference proteome</keyword>
<dbReference type="InterPro" id="IPR023346">
    <property type="entry name" value="Lysozyme-like_dom_sf"/>
</dbReference>
<proteinExistence type="predicted"/>
<comment type="caution">
    <text evidence="4">The sequence shown here is derived from an EMBL/GenBank/DDBJ whole genome shotgun (WGS) entry which is preliminary data.</text>
</comment>
<gene>
    <name evidence="4" type="ORF">CQZ99_26550</name>
</gene>
<evidence type="ECO:0000313" key="5">
    <source>
        <dbReference type="Proteomes" id="UP000238045"/>
    </source>
</evidence>
<sequence>MSNHSIDMAFIARLEGGPAMRGYVPDPEHSRSGVTIGTGFDLGQQKNLNMLPQDLSDRLAPYLGLIGAKAVARLQTLPLAVSADDARRIDEAYKAPFIERLTRDYSIAAGRPFDALPPAMQTVIASVAFQYGNLAVRTPKFWAQVVAADWKAAESNLRNFGDRYATRRGKEADLLASAV</sequence>
<organism evidence="4 5">
    <name type="scientific">Pseudomonas poae</name>
    <dbReference type="NCBI Taxonomy" id="200451"/>
    <lineage>
        <taxon>Bacteria</taxon>
        <taxon>Pseudomonadati</taxon>
        <taxon>Pseudomonadota</taxon>
        <taxon>Gammaproteobacteria</taxon>
        <taxon>Pseudomonadales</taxon>
        <taxon>Pseudomonadaceae</taxon>
        <taxon>Pseudomonas</taxon>
    </lineage>
</organism>
<evidence type="ECO:0000256" key="2">
    <source>
        <dbReference type="ARBA" id="ARBA00022638"/>
    </source>
</evidence>
<feature type="domain" description="Pesticin C-terminal" evidence="3">
    <location>
        <begin position="6"/>
        <end position="151"/>
    </location>
</feature>
<protein>
    <submittedName>
        <fullName evidence="4">Peptidase</fullName>
    </submittedName>
</protein>
<dbReference type="GO" id="GO:0031640">
    <property type="term" value="P:killing of cells of another organism"/>
    <property type="evidence" value="ECO:0007669"/>
    <property type="project" value="UniProtKB-KW"/>
</dbReference>
<keyword evidence="1" id="KW-0929">Antimicrobial</keyword>
<reference evidence="4 5" key="1">
    <citation type="submission" date="2017-09" db="EMBL/GenBank/DDBJ databases">
        <title>Genomic, metabolic, and phenotypic characteristics of bacterial isolates from the natural microbiome of the model nematode Caenorhabditis elegans.</title>
        <authorList>
            <person name="Zimmermann J."/>
            <person name="Obeng N."/>
            <person name="Yang W."/>
            <person name="Obeng O."/>
            <person name="Kissoyan K."/>
            <person name="Pees B."/>
            <person name="Dirksen P."/>
            <person name="Hoppner M."/>
            <person name="Franke A."/>
            <person name="Rosenstiel P."/>
            <person name="Leippe M."/>
            <person name="Dierking K."/>
            <person name="Kaleta C."/>
            <person name="Schulenburg H."/>
        </authorList>
    </citation>
    <scope>NUCLEOTIDE SEQUENCE [LARGE SCALE GENOMIC DNA]</scope>
    <source>
        <strain evidence="4 5">MYb117</strain>
    </source>
</reference>
<dbReference type="Gene3D" id="1.10.530.40">
    <property type="match status" value="1"/>
</dbReference>
<evidence type="ECO:0000256" key="1">
    <source>
        <dbReference type="ARBA" id="ARBA00022529"/>
    </source>
</evidence>
<keyword evidence="2" id="KW-0081">Bacteriolytic enzyme</keyword>
<dbReference type="SUPFAM" id="SSF53955">
    <property type="entry name" value="Lysozyme-like"/>
    <property type="match status" value="1"/>
</dbReference>
<evidence type="ECO:0000313" key="4">
    <source>
        <dbReference type="EMBL" id="PRC11180.1"/>
    </source>
</evidence>